<dbReference type="RefSeq" id="XP_028473714.1">
    <property type="nucleotide sequence ID" value="XM_028618036.1"/>
</dbReference>
<dbReference type="SMART" id="SM00128">
    <property type="entry name" value="IPPc"/>
    <property type="match status" value="1"/>
</dbReference>
<dbReference type="Gene3D" id="3.60.10.10">
    <property type="entry name" value="Endonuclease/exonuclease/phosphatase"/>
    <property type="match status" value="1"/>
</dbReference>
<dbReference type="PANTHER" id="PTHR11200">
    <property type="entry name" value="INOSITOL 5-PHOSPHATASE"/>
    <property type="match status" value="1"/>
</dbReference>
<sequence>MASPLTVFLTTWNTGLQGSKAQEQDLSSWLIPVLHAQAAEKGAAVPDIYAIGVQELLPLHLAFAGLSTPVLIALTDRIQSLLSAHATSLSPTRVAEKFHLVKRVSHVGIALWVFARESTTQGRLGKSLDATVGLWHMGMGNKGAVGVRLPIMRGEKQGGWETLTFVCAHLDAHDHNIGRRNMQYEAILSSLIFEPGDALHHRVQPFQSSHLFIMGDLNYRLERLPVAGVYPRELSDDLASLEKERAALVQLDTLKREQDAGKVFGGMREGDLTRFAPTYKRIVGEIEGYSKKRIPGWTDRILFASHTDTPDLYAPHSVAIAGDNTTHILEFRSTPQLTISDHKPVHIVLSLPPVTHSAASPITAPVLAPPLPPSRPRPAARSREEILIAKIIGTLLDRLIGWPWTILVLLGFGNEKAGMGVSAFLAMVWSVWWSGVFASA</sequence>
<protein>
    <recommendedName>
        <fullName evidence="1">Inositol polyphosphate-related phosphatase domain-containing protein</fullName>
    </recommendedName>
</protein>
<dbReference type="SUPFAM" id="SSF56219">
    <property type="entry name" value="DNase I-like"/>
    <property type="match status" value="1"/>
</dbReference>
<dbReference type="GO" id="GO:0046856">
    <property type="term" value="P:phosphatidylinositol dephosphorylation"/>
    <property type="evidence" value="ECO:0007669"/>
    <property type="project" value="InterPro"/>
</dbReference>
<evidence type="ECO:0000313" key="2">
    <source>
        <dbReference type="EMBL" id="RSH78567.1"/>
    </source>
</evidence>
<evidence type="ECO:0000313" key="3">
    <source>
        <dbReference type="Proteomes" id="UP000279236"/>
    </source>
</evidence>
<evidence type="ECO:0000259" key="1">
    <source>
        <dbReference type="SMART" id="SM00128"/>
    </source>
</evidence>
<dbReference type="STRING" id="105984.A0A427XIJ5"/>
<dbReference type="Proteomes" id="UP000279236">
    <property type="component" value="Unassembled WGS sequence"/>
</dbReference>
<accession>A0A427XIJ5</accession>
<reference evidence="2 3" key="1">
    <citation type="submission" date="2018-11" db="EMBL/GenBank/DDBJ databases">
        <title>Genome sequence of Apiotrichum porosum DSM 27194.</title>
        <authorList>
            <person name="Aliyu H."/>
            <person name="Gorte O."/>
            <person name="Ochsenreither K."/>
        </authorList>
    </citation>
    <scope>NUCLEOTIDE SEQUENCE [LARGE SCALE GENOMIC DNA]</scope>
    <source>
        <strain evidence="2 3">DSM 27194</strain>
    </source>
</reference>
<dbReference type="Pfam" id="PF22669">
    <property type="entry name" value="Exo_endo_phos2"/>
    <property type="match status" value="1"/>
</dbReference>
<feature type="domain" description="Inositol polyphosphate-related phosphatase" evidence="1">
    <location>
        <begin position="3"/>
        <end position="357"/>
    </location>
</feature>
<proteinExistence type="predicted"/>
<name>A0A427XIJ5_9TREE</name>
<dbReference type="InterPro" id="IPR046985">
    <property type="entry name" value="IP5"/>
</dbReference>
<gene>
    <name evidence="2" type="ORF">EHS24_002294</name>
</gene>
<dbReference type="GO" id="GO:0004439">
    <property type="term" value="F:phosphatidylinositol-4,5-bisphosphate 5-phosphatase activity"/>
    <property type="evidence" value="ECO:0007669"/>
    <property type="project" value="TreeGrafter"/>
</dbReference>
<comment type="caution">
    <text evidence="2">The sequence shown here is derived from an EMBL/GenBank/DDBJ whole genome shotgun (WGS) entry which is preliminary data.</text>
</comment>
<dbReference type="GeneID" id="39586837"/>
<dbReference type="OrthoDB" id="62798at2759"/>
<dbReference type="PANTHER" id="PTHR11200:SF286">
    <property type="entry name" value="5-PHOSPHATASE, PUTATIVE (AFU_ORTHOLOGUE AFUA_5G07600)-RELATED"/>
    <property type="match status" value="1"/>
</dbReference>
<dbReference type="EMBL" id="RSCE01000012">
    <property type="protein sequence ID" value="RSH78567.1"/>
    <property type="molecule type" value="Genomic_DNA"/>
</dbReference>
<dbReference type="InterPro" id="IPR036691">
    <property type="entry name" value="Endo/exonu/phosph_ase_sf"/>
</dbReference>
<dbReference type="AlphaFoldDB" id="A0A427XIJ5"/>
<dbReference type="InterPro" id="IPR000300">
    <property type="entry name" value="IPPc"/>
</dbReference>
<keyword evidence="3" id="KW-1185">Reference proteome</keyword>
<organism evidence="2 3">
    <name type="scientific">Apiotrichum porosum</name>
    <dbReference type="NCBI Taxonomy" id="105984"/>
    <lineage>
        <taxon>Eukaryota</taxon>
        <taxon>Fungi</taxon>
        <taxon>Dikarya</taxon>
        <taxon>Basidiomycota</taxon>
        <taxon>Agaricomycotina</taxon>
        <taxon>Tremellomycetes</taxon>
        <taxon>Trichosporonales</taxon>
        <taxon>Trichosporonaceae</taxon>
        <taxon>Apiotrichum</taxon>
    </lineage>
</organism>